<reference evidence="1 2" key="1">
    <citation type="journal article" date="2015" name="Genome Biol. Evol.">
        <title>Comparative Genomics of Listeria Sensu Lato: Genus-Wide Differences in Evolutionary Dynamics and the Progressive Gain of Complex, Potentially Pathogenicity-Related Traits through Lateral Gene Transfer.</title>
        <authorList>
            <person name="Chiara M."/>
            <person name="Caruso M."/>
            <person name="D'Erchia A.M."/>
            <person name="Manzari C."/>
            <person name="Fraccalvieri R."/>
            <person name="Goffredo E."/>
            <person name="Latorre L."/>
            <person name="Miccolupo A."/>
            <person name="Padalino I."/>
            <person name="Santagada G."/>
            <person name="Chiocco D."/>
            <person name="Pesole G."/>
            <person name="Horner D.S."/>
            <person name="Parisi A."/>
        </authorList>
    </citation>
    <scope>NUCLEOTIDE SEQUENCE [LARGE SCALE GENOMIC DNA]</scope>
    <source>
        <strain evidence="1 2">1991</strain>
    </source>
</reference>
<dbReference type="PATRIC" id="fig|1430899.3.peg.362"/>
<dbReference type="AlphaFoldDB" id="A0A0J8GJL3"/>
<gene>
    <name evidence="1" type="ORF">X560_0358</name>
</gene>
<evidence type="ECO:0000313" key="2">
    <source>
        <dbReference type="Proteomes" id="UP000052258"/>
    </source>
</evidence>
<protein>
    <submittedName>
        <fullName evidence="1">Uncharacterized protein</fullName>
    </submittedName>
</protein>
<proteinExistence type="predicted"/>
<keyword evidence="2" id="KW-1185">Reference proteome</keyword>
<accession>A0A0J8GJL3</accession>
<evidence type="ECO:0000313" key="1">
    <source>
        <dbReference type="EMBL" id="KMT60938.1"/>
    </source>
</evidence>
<organism evidence="1 2">
    <name type="scientific">Listeria fleischmannii 1991</name>
    <dbReference type="NCBI Taxonomy" id="1430899"/>
    <lineage>
        <taxon>Bacteria</taxon>
        <taxon>Bacillati</taxon>
        <taxon>Bacillota</taxon>
        <taxon>Bacilli</taxon>
        <taxon>Bacillales</taxon>
        <taxon>Listeriaceae</taxon>
        <taxon>Listeria</taxon>
    </lineage>
</organism>
<sequence length="38" mass="4425">MHTLTLMNITEEQNQALSQNFSFKKSKMSLMAYVRGVF</sequence>
<dbReference type="Proteomes" id="UP000052258">
    <property type="component" value="Unassembled WGS sequence"/>
</dbReference>
<dbReference type="EMBL" id="AZHO01000005">
    <property type="protein sequence ID" value="KMT60938.1"/>
    <property type="molecule type" value="Genomic_DNA"/>
</dbReference>
<name>A0A0J8GJL3_9LIST</name>
<comment type="caution">
    <text evidence="1">The sequence shown here is derived from an EMBL/GenBank/DDBJ whole genome shotgun (WGS) entry which is preliminary data.</text>
</comment>